<proteinExistence type="predicted"/>
<reference evidence="1 2" key="1">
    <citation type="submission" date="2023-04" db="EMBL/GenBank/DDBJ databases">
        <title>A long-awaited taxogenomic arrangement of the family Halomonadaceae.</title>
        <authorList>
            <person name="De La Haba R."/>
            <person name="Chuvochina M."/>
            <person name="Wittouck S."/>
            <person name="Arahal D.R."/>
            <person name="Sanchez-Porro C."/>
            <person name="Hugenholtz P."/>
            <person name="Ventosa A."/>
        </authorList>
    </citation>
    <scope>NUCLEOTIDE SEQUENCE [LARGE SCALE GENOMIC DNA]</scope>
    <source>
        <strain evidence="1 2">DSM 22428</strain>
    </source>
</reference>
<dbReference type="InterPro" id="IPR003718">
    <property type="entry name" value="OsmC/Ohr_fam"/>
</dbReference>
<dbReference type="Gene3D" id="3.30.300.20">
    <property type="match status" value="1"/>
</dbReference>
<dbReference type="RefSeq" id="WP_251590066.1">
    <property type="nucleotide sequence ID" value="NZ_JAMLJI010000001.1"/>
</dbReference>
<dbReference type="Pfam" id="PF02566">
    <property type="entry name" value="OsmC"/>
    <property type="match status" value="1"/>
</dbReference>
<dbReference type="EMBL" id="JARWAO010000006">
    <property type="protein sequence ID" value="MDR5896641.1"/>
    <property type="molecule type" value="Genomic_DNA"/>
</dbReference>
<name>A0ABU1GX65_9GAMM</name>
<protein>
    <submittedName>
        <fullName evidence="1">OsmC family protein</fullName>
        <ecNumber evidence="1">1.11.1.-</ecNumber>
    </submittedName>
</protein>
<dbReference type="PANTHER" id="PTHR39624:SF2">
    <property type="entry name" value="OSMC-LIKE PROTEIN"/>
    <property type="match status" value="1"/>
</dbReference>
<keyword evidence="2" id="KW-1185">Reference proteome</keyword>
<dbReference type="PANTHER" id="PTHR39624">
    <property type="entry name" value="PROTEIN INVOLVED IN RIMO-MEDIATED BETA-METHYLTHIOLATION OF RIBOSOMAL PROTEIN S12 YCAO"/>
    <property type="match status" value="1"/>
</dbReference>
<comment type="caution">
    <text evidence="1">The sequence shown here is derived from an EMBL/GenBank/DDBJ whole genome shotgun (WGS) entry which is preliminary data.</text>
</comment>
<dbReference type="Proteomes" id="UP001269375">
    <property type="component" value="Unassembled WGS sequence"/>
</dbReference>
<keyword evidence="1" id="KW-0575">Peroxidase</keyword>
<evidence type="ECO:0000313" key="2">
    <source>
        <dbReference type="Proteomes" id="UP001269375"/>
    </source>
</evidence>
<dbReference type="EC" id="1.11.1.-" evidence="1"/>
<gene>
    <name evidence="1" type="ORF">QC825_11195</name>
</gene>
<dbReference type="GO" id="GO:0004601">
    <property type="term" value="F:peroxidase activity"/>
    <property type="evidence" value="ECO:0007669"/>
    <property type="project" value="UniProtKB-KW"/>
</dbReference>
<dbReference type="SUPFAM" id="SSF82784">
    <property type="entry name" value="OsmC-like"/>
    <property type="match status" value="1"/>
</dbReference>
<keyword evidence="1" id="KW-0560">Oxidoreductase</keyword>
<sequence length="135" mass="14989">MSILIETERQGQLRQRVQVDQFDTLFGDVAEAAGGEGSAPDPHDYFDLSLGLCKAITVMMYAKRHDLALEGVSMNVSRNSDDEDNGHYELHVRLSLIGHLSPEEKTTLHDIADRCPVHRLMTESTITITTEAHVG</sequence>
<evidence type="ECO:0000313" key="1">
    <source>
        <dbReference type="EMBL" id="MDR5896641.1"/>
    </source>
</evidence>
<accession>A0ABU1GX65</accession>
<dbReference type="InterPro" id="IPR015946">
    <property type="entry name" value="KH_dom-like_a/b"/>
</dbReference>
<dbReference type="InterPro" id="IPR036102">
    <property type="entry name" value="OsmC/Ohrsf"/>
</dbReference>
<organism evidence="1 2">
    <name type="scientific">Larsenimonas suaedae</name>
    <dbReference type="NCBI Taxonomy" id="1851019"/>
    <lineage>
        <taxon>Bacteria</taxon>
        <taxon>Pseudomonadati</taxon>
        <taxon>Pseudomonadota</taxon>
        <taxon>Gammaproteobacteria</taxon>
        <taxon>Oceanospirillales</taxon>
        <taxon>Halomonadaceae</taxon>
        <taxon>Larsenimonas</taxon>
    </lineage>
</organism>